<dbReference type="AlphaFoldDB" id="A0AAV7WKP1"/>
<name>A0AAV7WKP1_PLEWA</name>
<keyword evidence="2" id="KW-1185">Reference proteome</keyword>
<sequence>MVVMRNAGTYRDAWNVLNDDVTWNVISVGKVEASMEGLPQVVVVEVALAKEVKEVEFKVVEAEESLVTG</sequence>
<evidence type="ECO:0000313" key="2">
    <source>
        <dbReference type="Proteomes" id="UP001066276"/>
    </source>
</evidence>
<proteinExistence type="predicted"/>
<dbReference type="EMBL" id="JANPWB010000001">
    <property type="protein sequence ID" value="KAJ1213143.1"/>
    <property type="molecule type" value="Genomic_DNA"/>
</dbReference>
<dbReference type="Proteomes" id="UP001066276">
    <property type="component" value="Chromosome 1_1"/>
</dbReference>
<organism evidence="1 2">
    <name type="scientific">Pleurodeles waltl</name>
    <name type="common">Iberian ribbed newt</name>
    <dbReference type="NCBI Taxonomy" id="8319"/>
    <lineage>
        <taxon>Eukaryota</taxon>
        <taxon>Metazoa</taxon>
        <taxon>Chordata</taxon>
        <taxon>Craniata</taxon>
        <taxon>Vertebrata</taxon>
        <taxon>Euteleostomi</taxon>
        <taxon>Amphibia</taxon>
        <taxon>Batrachia</taxon>
        <taxon>Caudata</taxon>
        <taxon>Salamandroidea</taxon>
        <taxon>Salamandridae</taxon>
        <taxon>Pleurodelinae</taxon>
        <taxon>Pleurodeles</taxon>
    </lineage>
</organism>
<reference evidence="1" key="1">
    <citation type="journal article" date="2022" name="bioRxiv">
        <title>Sequencing and chromosome-scale assembly of the giantPleurodeles waltlgenome.</title>
        <authorList>
            <person name="Brown T."/>
            <person name="Elewa A."/>
            <person name="Iarovenko S."/>
            <person name="Subramanian E."/>
            <person name="Araus A.J."/>
            <person name="Petzold A."/>
            <person name="Susuki M."/>
            <person name="Suzuki K.-i.T."/>
            <person name="Hayashi T."/>
            <person name="Toyoda A."/>
            <person name="Oliveira C."/>
            <person name="Osipova E."/>
            <person name="Leigh N.D."/>
            <person name="Simon A."/>
            <person name="Yun M.H."/>
        </authorList>
    </citation>
    <scope>NUCLEOTIDE SEQUENCE</scope>
    <source>
        <strain evidence="1">20211129_DDA</strain>
        <tissue evidence="1">Liver</tissue>
    </source>
</reference>
<accession>A0AAV7WKP1</accession>
<gene>
    <name evidence="1" type="ORF">NDU88_000782</name>
</gene>
<comment type="caution">
    <text evidence="1">The sequence shown here is derived from an EMBL/GenBank/DDBJ whole genome shotgun (WGS) entry which is preliminary data.</text>
</comment>
<protein>
    <submittedName>
        <fullName evidence="1">Uncharacterized protein</fullName>
    </submittedName>
</protein>
<evidence type="ECO:0000313" key="1">
    <source>
        <dbReference type="EMBL" id="KAJ1213143.1"/>
    </source>
</evidence>